<dbReference type="OrthoDB" id="10586243at2759"/>
<gene>
    <name evidence="1" type="ORF">AK812_SmicGene16107</name>
</gene>
<dbReference type="Proteomes" id="UP000186817">
    <property type="component" value="Unassembled WGS sequence"/>
</dbReference>
<protein>
    <submittedName>
        <fullName evidence="1">Uncharacterized protein</fullName>
    </submittedName>
</protein>
<dbReference type="AlphaFoldDB" id="A0A1Q9E177"/>
<proteinExistence type="predicted"/>
<comment type="caution">
    <text evidence="1">The sequence shown here is derived from an EMBL/GenBank/DDBJ whole genome shotgun (WGS) entry which is preliminary data.</text>
</comment>
<evidence type="ECO:0000313" key="2">
    <source>
        <dbReference type="Proteomes" id="UP000186817"/>
    </source>
</evidence>
<keyword evidence="2" id="KW-1185">Reference proteome</keyword>
<reference evidence="1 2" key="1">
    <citation type="submission" date="2016-02" db="EMBL/GenBank/DDBJ databases">
        <title>Genome analysis of coral dinoflagellate symbionts highlights evolutionary adaptations to a symbiotic lifestyle.</title>
        <authorList>
            <person name="Aranda M."/>
            <person name="Li Y."/>
            <person name="Liew Y.J."/>
            <person name="Baumgarten S."/>
            <person name="Simakov O."/>
            <person name="Wilson M."/>
            <person name="Piel J."/>
            <person name="Ashoor H."/>
            <person name="Bougouffa S."/>
            <person name="Bajic V.B."/>
            <person name="Ryu T."/>
            <person name="Ravasi T."/>
            <person name="Bayer T."/>
            <person name="Micklem G."/>
            <person name="Kim H."/>
            <person name="Bhak J."/>
            <person name="Lajeunesse T.C."/>
            <person name="Voolstra C.R."/>
        </authorList>
    </citation>
    <scope>NUCLEOTIDE SEQUENCE [LARGE SCALE GENOMIC DNA]</scope>
    <source>
        <strain evidence="1 2">CCMP2467</strain>
    </source>
</reference>
<sequence>MLELVAAKARDLELGLEAHVQPKPPINEVVALESPARGGRSPFAACDFTLEEPVAAINPGLLKRCVFTATVDKVGDFLQILASVKTEDIVDLPSSETPYRSFAELCAYLGSSPRLMDAVITAGLLSGSPEPAIAALGAHLLISVGGTAPRSLRSTSSKGVNKALKV</sequence>
<organism evidence="1 2">
    <name type="scientific">Symbiodinium microadriaticum</name>
    <name type="common">Dinoflagellate</name>
    <name type="synonym">Zooxanthella microadriatica</name>
    <dbReference type="NCBI Taxonomy" id="2951"/>
    <lineage>
        <taxon>Eukaryota</taxon>
        <taxon>Sar</taxon>
        <taxon>Alveolata</taxon>
        <taxon>Dinophyceae</taxon>
        <taxon>Suessiales</taxon>
        <taxon>Symbiodiniaceae</taxon>
        <taxon>Symbiodinium</taxon>
    </lineage>
</organism>
<name>A0A1Q9E177_SYMMI</name>
<dbReference type="EMBL" id="LSRX01000302">
    <property type="protein sequence ID" value="OLQ01171.1"/>
    <property type="molecule type" value="Genomic_DNA"/>
</dbReference>
<evidence type="ECO:0000313" key="1">
    <source>
        <dbReference type="EMBL" id="OLQ01171.1"/>
    </source>
</evidence>
<accession>A0A1Q9E177</accession>